<dbReference type="InterPro" id="IPR001680">
    <property type="entry name" value="WD40_rpt"/>
</dbReference>
<dbReference type="InterPro" id="IPR019775">
    <property type="entry name" value="WD40_repeat_CS"/>
</dbReference>
<dbReference type="Gene3D" id="2.130.10.10">
    <property type="entry name" value="YVTN repeat-like/Quinoprotein amine dehydrogenase"/>
    <property type="match status" value="3"/>
</dbReference>
<comment type="subcellular location">
    <subcellularLocation>
        <location evidence="1">Nucleus</location>
        <location evidence="1">Nucleolus</location>
    </subcellularLocation>
</comment>
<accession>A0A132NUW0</accession>
<feature type="repeat" description="WD" evidence="5">
    <location>
        <begin position="227"/>
        <end position="249"/>
    </location>
</feature>
<keyword evidence="4" id="KW-0539">Nucleus</keyword>
<dbReference type="InterPro" id="IPR015943">
    <property type="entry name" value="WD40/YVTN_repeat-like_dom_sf"/>
</dbReference>
<evidence type="ECO:0000256" key="4">
    <source>
        <dbReference type="ARBA" id="ARBA00023242"/>
    </source>
</evidence>
<dbReference type="InterPro" id="IPR020472">
    <property type="entry name" value="WD40_PAC1"/>
</dbReference>
<evidence type="ECO:0000256" key="1">
    <source>
        <dbReference type="ARBA" id="ARBA00004604"/>
    </source>
</evidence>
<dbReference type="Pfam" id="PF08154">
    <property type="entry name" value="NLE"/>
    <property type="match status" value="1"/>
</dbReference>
<feature type="repeat" description="WD" evidence="5">
    <location>
        <begin position="481"/>
        <end position="514"/>
    </location>
</feature>
<evidence type="ECO:0000256" key="2">
    <source>
        <dbReference type="ARBA" id="ARBA00022574"/>
    </source>
</evidence>
<dbReference type="AlphaFoldDB" id="A0A132NUW0"/>
<proteinExistence type="predicted"/>
<dbReference type="OrthoDB" id="10267436at2759"/>
<evidence type="ECO:0000256" key="3">
    <source>
        <dbReference type="ARBA" id="ARBA00022737"/>
    </source>
</evidence>
<feature type="repeat" description="WD" evidence="5">
    <location>
        <begin position="142"/>
        <end position="183"/>
    </location>
</feature>
<dbReference type="GO" id="GO:0005730">
    <property type="term" value="C:nucleolus"/>
    <property type="evidence" value="ECO:0007669"/>
    <property type="project" value="UniProtKB-SubCell"/>
</dbReference>
<dbReference type="InterPro" id="IPR036322">
    <property type="entry name" value="WD40_repeat_dom_sf"/>
</dbReference>
<feature type="repeat" description="WD" evidence="5">
    <location>
        <begin position="439"/>
        <end position="480"/>
    </location>
</feature>
<comment type="caution">
    <text evidence="7">The sequence shown here is derived from an EMBL/GenBank/DDBJ whole genome shotgun (WGS) entry which is preliminary data.</text>
</comment>
<dbReference type="InterPro" id="IPR012972">
    <property type="entry name" value="NLE"/>
</dbReference>
<dbReference type="Proteomes" id="UP000070089">
    <property type="component" value="Unassembled WGS sequence"/>
</dbReference>
<protein>
    <submittedName>
        <fullName evidence="7">WD-repeat family protein/ Notchless</fullName>
    </submittedName>
</protein>
<feature type="domain" description="NLE" evidence="6">
    <location>
        <begin position="4"/>
        <end position="66"/>
    </location>
</feature>
<feature type="repeat" description="WD" evidence="5">
    <location>
        <begin position="100"/>
        <end position="132"/>
    </location>
</feature>
<evidence type="ECO:0000259" key="6">
    <source>
        <dbReference type="Pfam" id="PF08154"/>
    </source>
</evidence>
<dbReference type="PANTHER" id="PTHR19848">
    <property type="entry name" value="WD40 REPEAT PROTEIN"/>
    <property type="match status" value="1"/>
</dbReference>
<keyword evidence="3" id="KW-0677">Repeat</keyword>
<dbReference type="PROSITE" id="PS50082">
    <property type="entry name" value="WD_REPEATS_2"/>
    <property type="match status" value="6"/>
</dbReference>
<dbReference type="GO" id="GO:0000027">
    <property type="term" value="P:ribosomal large subunit assembly"/>
    <property type="evidence" value="ECO:0007669"/>
    <property type="project" value="TreeGrafter"/>
</dbReference>
<dbReference type="PANTHER" id="PTHR19848:SF0">
    <property type="entry name" value="NOTCHLESS PROTEIN HOMOLOG 1"/>
    <property type="match status" value="1"/>
</dbReference>
<name>A0A132NUW0_GIAIN</name>
<dbReference type="VEuPathDB" id="GiardiaDB:QR46_2184"/>
<dbReference type="PRINTS" id="PR00320">
    <property type="entry name" value="GPROTEINBRPT"/>
</dbReference>
<gene>
    <name evidence="7" type="ORF">QR46_2184</name>
</gene>
<dbReference type="CDD" id="cd00200">
    <property type="entry name" value="WD40"/>
    <property type="match status" value="1"/>
</dbReference>
<dbReference type="SUPFAM" id="SSF50978">
    <property type="entry name" value="WD40 repeat-like"/>
    <property type="match status" value="1"/>
</dbReference>
<dbReference type="PROSITE" id="PS50294">
    <property type="entry name" value="WD_REPEATS_REGION"/>
    <property type="match status" value="4"/>
</dbReference>
<dbReference type="EMBL" id="JXTI01000054">
    <property type="protein sequence ID" value="KWX13844.1"/>
    <property type="molecule type" value="Genomic_DNA"/>
</dbReference>
<feature type="repeat" description="WD" evidence="5">
    <location>
        <begin position="397"/>
        <end position="438"/>
    </location>
</feature>
<dbReference type="SMART" id="SM00320">
    <property type="entry name" value="WD40"/>
    <property type="match status" value="8"/>
</dbReference>
<evidence type="ECO:0000256" key="5">
    <source>
        <dbReference type="PROSITE-ProRule" id="PRU00221"/>
    </source>
</evidence>
<evidence type="ECO:0000313" key="7">
    <source>
        <dbReference type="EMBL" id="KWX13844.1"/>
    </source>
</evidence>
<keyword evidence="2 5" id="KW-0853">WD repeat</keyword>
<sequence length="514" mass="57048">MHMIIAQLVTDTGEALAETLELPEDTTGADLQEVLQTFRATDPDDIPVKYSFFIGTTEVRGSLQQAVEAAAISTETTVIITCRPLALFAVKPVSRSVATLEGHTEGVLDVSFNPDSMTFASASGDTTIRIWDALTLTCKHVLRGHKNWVLKVAYSPCATRLASAGVDGELRVWDPITNRALHSRALIGHKKFISSLAWQPLPLLPVESISKTSRMDGLIPTNTSLRLATGSKDGTVRMWNVDAGVVEHVVHSGTKCVTDVRWTRDNYLLVSSEDTQTYVYSTPYVKDPLIKTNSSSLQAQYCCLAVLKNHGHWVNSLALNTDYLQRYGPRISVAMGPAYYKQMLTQREMVLTCSDDQTINLYDMAALLEDIRATIHEKADGTDRHFIALSCKPLTRLTGHAKPVNHVCFSPNGQYIASASFDRTVRLWDGVTGKHISIFRNHVNQCYRVSFSSDSRFLISCGKDSTCKLYSLTKRTMLRDLPGHEDEVYAIDWALNGDIAISGSKDRTVRVWRN</sequence>
<organism evidence="7 8">
    <name type="scientific">Giardia duodenalis assemblage B</name>
    <dbReference type="NCBI Taxonomy" id="1394984"/>
    <lineage>
        <taxon>Eukaryota</taxon>
        <taxon>Metamonada</taxon>
        <taxon>Diplomonadida</taxon>
        <taxon>Hexamitidae</taxon>
        <taxon>Giardiinae</taxon>
        <taxon>Giardia</taxon>
    </lineage>
</organism>
<evidence type="ECO:0000313" key="8">
    <source>
        <dbReference type="Proteomes" id="UP000070089"/>
    </source>
</evidence>
<dbReference type="PROSITE" id="PS00678">
    <property type="entry name" value="WD_REPEATS_1"/>
    <property type="match status" value="1"/>
</dbReference>
<dbReference type="Pfam" id="PF00400">
    <property type="entry name" value="WD40"/>
    <property type="match status" value="6"/>
</dbReference>
<reference evidence="7 8" key="1">
    <citation type="journal article" date="2015" name="Mol. Biochem. Parasitol.">
        <title>Identification of polymorphic genes for use in assemblage B genotyping assays through comparative genomics of multiple assemblage B Giardia duodenalis isolates.</title>
        <authorList>
            <person name="Wielinga C."/>
            <person name="Thompson R.C."/>
            <person name="Monis P."/>
            <person name="Ryan U."/>
        </authorList>
    </citation>
    <scope>NUCLEOTIDE SEQUENCE [LARGE SCALE GENOMIC DNA]</scope>
    <source>
        <strain evidence="7 8">BAH15c1</strain>
    </source>
</reference>